<proteinExistence type="inferred from homology"/>
<evidence type="ECO:0000256" key="6">
    <source>
        <dbReference type="ARBA" id="ARBA00023315"/>
    </source>
</evidence>
<comment type="subcellular location">
    <subcellularLocation>
        <location evidence="1">Membrane</location>
        <topology evidence="1">Multi-pass membrane protein</topology>
    </subcellularLocation>
</comment>
<feature type="domain" description="Palmitoyltransferase DHHC" evidence="8">
    <location>
        <begin position="209"/>
        <end position="330"/>
    </location>
</feature>
<evidence type="ECO:0000313" key="10">
    <source>
        <dbReference type="Proteomes" id="UP000215335"/>
    </source>
</evidence>
<protein>
    <recommendedName>
        <fullName evidence="7">Palmitoyltransferase</fullName>
        <ecNumber evidence="7">2.3.1.225</ecNumber>
    </recommendedName>
</protein>
<comment type="domain">
    <text evidence="7">The DHHC domain is required for palmitoyltransferase activity.</text>
</comment>
<sequence>RAAVALYSFSVGAPLLLRGGVAPSPWPDPEAEEARRARKWKRPCRGVCRNSSEEHRQKHHHYNQDYSPPRRRCPISRRASHNNTPMFRMDNRGSGCWWCVKAVKWIPVVFIQSIVFWSYYAYVVPLCYETIENNVQKVFYLIFFHILFFLFLWSYWQTIATDLVKVPDKFKLPAAEMEKLLQAESESAHRQILERFAQDLPITNRTIKGEIRFCEQCQVVKPDRAHHCSVCGTCVLKMDHHCPWVNNCVGFHNYKFFMLFLAYALLYCIFIVATSLQYFIMFWRGELPGMGKFHLLFLFFVALMFAISLNSLFFYHCYLILHNRSTLEAFRPPMFRTGKDKDGFSLGKYNNFQEVFGDNSRLWFLPVFTSLGNGVVFPVGSQHQGVSNTYNSMGSTQNSTAVVGPTQVDANEPLVDPANVV</sequence>
<accession>A0A232ETG1</accession>
<comment type="similarity">
    <text evidence="7">Belongs to the DHHC palmitoyltransferase family.</text>
</comment>
<evidence type="ECO:0000259" key="8">
    <source>
        <dbReference type="Pfam" id="PF01529"/>
    </source>
</evidence>
<evidence type="ECO:0000256" key="7">
    <source>
        <dbReference type="RuleBase" id="RU079119"/>
    </source>
</evidence>
<dbReference type="Proteomes" id="UP000215335">
    <property type="component" value="Unassembled WGS sequence"/>
</dbReference>
<dbReference type="EMBL" id="NNAY01002282">
    <property type="protein sequence ID" value="OXU21632.1"/>
    <property type="molecule type" value="Genomic_DNA"/>
</dbReference>
<dbReference type="InterPro" id="IPR001594">
    <property type="entry name" value="Palmitoyltrfase_DHHC"/>
</dbReference>
<gene>
    <name evidence="9" type="ORF">TSAR_012961</name>
</gene>
<dbReference type="PANTHER" id="PTHR12246">
    <property type="entry name" value="PALMITOYLTRANSFERASE ZDHHC16"/>
    <property type="match status" value="1"/>
</dbReference>
<evidence type="ECO:0000256" key="3">
    <source>
        <dbReference type="ARBA" id="ARBA00022692"/>
    </source>
</evidence>
<name>A0A232ETG1_9HYME</name>
<comment type="caution">
    <text evidence="9">The sequence shown here is derived from an EMBL/GenBank/DDBJ whole genome shotgun (WGS) entry which is preliminary data.</text>
</comment>
<keyword evidence="3 7" id="KW-0812">Transmembrane</keyword>
<feature type="transmembrane region" description="Helical" evidence="7">
    <location>
        <begin position="138"/>
        <end position="156"/>
    </location>
</feature>
<organism evidence="9 10">
    <name type="scientific">Trichomalopsis sarcophagae</name>
    <dbReference type="NCBI Taxonomy" id="543379"/>
    <lineage>
        <taxon>Eukaryota</taxon>
        <taxon>Metazoa</taxon>
        <taxon>Ecdysozoa</taxon>
        <taxon>Arthropoda</taxon>
        <taxon>Hexapoda</taxon>
        <taxon>Insecta</taxon>
        <taxon>Pterygota</taxon>
        <taxon>Neoptera</taxon>
        <taxon>Endopterygota</taxon>
        <taxon>Hymenoptera</taxon>
        <taxon>Apocrita</taxon>
        <taxon>Proctotrupomorpha</taxon>
        <taxon>Chalcidoidea</taxon>
        <taxon>Pteromalidae</taxon>
        <taxon>Pteromalinae</taxon>
        <taxon>Trichomalopsis</taxon>
    </lineage>
</organism>
<dbReference type="EC" id="2.3.1.225" evidence="7"/>
<keyword evidence="2 7" id="KW-0808">Transferase</keyword>
<reference evidence="9 10" key="1">
    <citation type="journal article" date="2017" name="Curr. Biol.">
        <title>The Evolution of Venom by Co-option of Single-Copy Genes.</title>
        <authorList>
            <person name="Martinson E.O."/>
            <person name="Mrinalini"/>
            <person name="Kelkar Y.D."/>
            <person name="Chang C.H."/>
            <person name="Werren J.H."/>
        </authorList>
    </citation>
    <scope>NUCLEOTIDE SEQUENCE [LARGE SCALE GENOMIC DNA]</scope>
    <source>
        <strain evidence="9 10">Alberta</strain>
        <tissue evidence="9">Whole body</tissue>
    </source>
</reference>
<comment type="catalytic activity">
    <reaction evidence="7">
        <text>L-cysteinyl-[protein] + hexadecanoyl-CoA = S-hexadecanoyl-L-cysteinyl-[protein] + CoA</text>
        <dbReference type="Rhea" id="RHEA:36683"/>
        <dbReference type="Rhea" id="RHEA-COMP:10131"/>
        <dbReference type="Rhea" id="RHEA-COMP:11032"/>
        <dbReference type="ChEBI" id="CHEBI:29950"/>
        <dbReference type="ChEBI" id="CHEBI:57287"/>
        <dbReference type="ChEBI" id="CHEBI:57379"/>
        <dbReference type="ChEBI" id="CHEBI:74151"/>
        <dbReference type="EC" id="2.3.1.225"/>
    </reaction>
</comment>
<dbReference type="PROSITE" id="PS50216">
    <property type="entry name" value="DHHC"/>
    <property type="match status" value="1"/>
</dbReference>
<evidence type="ECO:0000256" key="4">
    <source>
        <dbReference type="ARBA" id="ARBA00022989"/>
    </source>
</evidence>
<evidence type="ECO:0000313" key="9">
    <source>
        <dbReference type="EMBL" id="OXU21632.1"/>
    </source>
</evidence>
<dbReference type="Pfam" id="PF01529">
    <property type="entry name" value="DHHC"/>
    <property type="match status" value="1"/>
</dbReference>
<dbReference type="GO" id="GO:0016020">
    <property type="term" value="C:membrane"/>
    <property type="evidence" value="ECO:0007669"/>
    <property type="project" value="UniProtKB-SubCell"/>
</dbReference>
<evidence type="ECO:0000256" key="5">
    <source>
        <dbReference type="ARBA" id="ARBA00023136"/>
    </source>
</evidence>
<feature type="transmembrane region" description="Helical" evidence="7">
    <location>
        <begin position="295"/>
        <end position="321"/>
    </location>
</feature>
<keyword evidence="10" id="KW-1185">Reference proteome</keyword>
<feature type="transmembrane region" description="Helical" evidence="7">
    <location>
        <begin position="96"/>
        <end position="118"/>
    </location>
</feature>
<keyword evidence="6 7" id="KW-0012">Acyltransferase</keyword>
<evidence type="ECO:0000256" key="1">
    <source>
        <dbReference type="ARBA" id="ARBA00004141"/>
    </source>
</evidence>
<dbReference type="STRING" id="543379.A0A232ETG1"/>
<evidence type="ECO:0000256" key="2">
    <source>
        <dbReference type="ARBA" id="ARBA00022679"/>
    </source>
</evidence>
<dbReference type="GO" id="GO:0019706">
    <property type="term" value="F:protein-cysteine S-palmitoyltransferase activity"/>
    <property type="evidence" value="ECO:0007669"/>
    <property type="project" value="UniProtKB-EC"/>
</dbReference>
<feature type="non-terminal residue" evidence="9">
    <location>
        <position position="1"/>
    </location>
</feature>
<keyword evidence="4 7" id="KW-1133">Transmembrane helix</keyword>
<feature type="transmembrane region" description="Helical" evidence="7">
    <location>
        <begin position="260"/>
        <end position="283"/>
    </location>
</feature>
<dbReference type="OrthoDB" id="9909019at2759"/>
<dbReference type="AlphaFoldDB" id="A0A232ETG1"/>
<dbReference type="InterPro" id="IPR039859">
    <property type="entry name" value="PFA4/ZDH16/20/ERF2-like"/>
</dbReference>
<keyword evidence="5 7" id="KW-0472">Membrane</keyword>